<comment type="caution">
    <text evidence="1">The sequence shown here is derived from an EMBL/GenBank/DDBJ whole genome shotgun (WGS) entry which is preliminary data.</text>
</comment>
<organism evidence="1 2">
    <name type="scientific">Racocetra persica</name>
    <dbReference type="NCBI Taxonomy" id="160502"/>
    <lineage>
        <taxon>Eukaryota</taxon>
        <taxon>Fungi</taxon>
        <taxon>Fungi incertae sedis</taxon>
        <taxon>Mucoromycota</taxon>
        <taxon>Glomeromycotina</taxon>
        <taxon>Glomeromycetes</taxon>
        <taxon>Diversisporales</taxon>
        <taxon>Gigasporaceae</taxon>
        <taxon>Racocetra</taxon>
    </lineage>
</organism>
<name>A0ACA9S9C5_9GLOM</name>
<dbReference type="EMBL" id="CAJVQC010104091">
    <property type="protein sequence ID" value="CAG8832562.1"/>
    <property type="molecule type" value="Genomic_DNA"/>
</dbReference>
<accession>A0ACA9S9C5</accession>
<dbReference type="Proteomes" id="UP000789920">
    <property type="component" value="Unassembled WGS sequence"/>
</dbReference>
<feature type="non-terminal residue" evidence="1">
    <location>
        <position position="121"/>
    </location>
</feature>
<gene>
    <name evidence="1" type="ORF">RPERSI_LOCUS28500</name>
</gene>
<proteinExistence type="predicted"/>
<reference evidence="1" key="1">
    <citation type="submission" date="2021-06" db="EMBL/GenBank/DDBJ databases">
        <authorList>
            <person name="Kallberg Y."/>
            <person name="Tangrot J."/>
            <person name="Rosling A."/>
        </authorList>
    </citation>
    <scope>NUCLEOTIDE SEQUENCE</scope>
    <source>
        <strain evidence="1">MA461A</strain>
    </source>
</reference>
<sequence>MDCLNLDQNSELDLEINLTIANIKKIVKAKQLSEKAAQDLSLLISDSPPEIFSDSNSIKDDVAVKANIKKVLWLVEEDDMSGNVEEAIKSFKEKRVSGNVVMNAYTLDGKDENSPAGSRQD</sequence>
<evidence type="ECO:0000313" key="1">
    <source>
        <dbReference type="EMBL" id="CAG8832562.1"/>
    </source>
</evidence>
<keyword evidence="2" id="KW-1185">Reference proteome</keyword>
<protein>
    <submittedName>
        <fullName evidence="1">18898_t:CDS:1</fullName>
    </submittedName>
</protein>
<evidence type="ECO:0000313" key="2">
    <source>
        <dbReference type="Proteomes" id="UP000789920"/>
    </source>
</evidence>